<protein>
    <submittedName>
        <fullName evidence="1">Uncharacterized protein</fullName>
    </submittedName>
</protein>
<sequence length="106" mass="11726">RLITFLDDRDRPNPTVFGGSRGIGKFYSAEFPSRDATPSPSQLEKRGTECVRFESTTLTAFQALRVQRTAHYSQSQFGGTGLDGRNVESVWKSVHVTSKQLAAAVF</sequence>
<name>A0A8R1EBT9_CAEJA</name>
<organism evidence="1 2">
    <name type="scientific">Caenorhabditis japonica</name>
    <dbReference type="NCBI Taxonomy" id="281687"/>
    <lineage>
        <taxon>Eukaryota</taxon>
        <taxon>Metazoa</taxon>
        <taxon>Ecdysozoa</taxon>
        <taxon>Nematoda</taxon>
        <taxon>Chromadorea</taxon>
        <taxon>Rhabditida</taxon>
        <taxon>Rhabditina</taxon>
        <taxon>Rhabditomorpha</taxon>
        <taxon>Rhabditoidea</taxon>
        <taxon>Rhabditidae</taxon>
        <taxon>Peloderinae</taxon>
        <taxon>Caenorhabditis</taxon>
    </lineage>
</organism>
<dbReference type="Proteomes" id="UP000005237">
    <property type="component" value="Unassembled WGS sequence"/>
</dbReference>
<evidence type="ECO:0000313" key="2">
    <source>
        <dbReference type="Proteomes" id="UP000005237"/>
    </source>
</evidence>
<dbReference type="AlphaFoldDB" id="A0A8R1EBT9"/>
<reference evidence="1" key="2">
    <citation type="submission" date="2022-06" db="UniProtKB">
        <authorList>
            <consortium name="EnsemblMetazoa"/>
        </authorList>
    </citation>
    <scope>IDENTIFICATION</scope>
    <source>
        <strain evidence="1">DF5081</strain>
    </source>
</reference>
<proteinExistence type="predicted"/>
<accession>A0A8R1EBT9</accession>
<keyword evidence="2" id="KW-1185">Reference proteome</keyword>
<reference evidence="2" key="1">
    <citation type="submission" date="2010-08" db="EMBL/GenBank/DDBJ databases">
        <authorList>
            <consortium name="Caenorhabditis japonica Sequencing Consortium"/>
            <person name="Wilson R.K."/>
        </authorList>
    </citation>
    <scope>NUCLEOTIDE SEQUENCE [LARGE SCALE GENOMIC DNA]</scope>
    <source>
        <strain evidence="2">DF5081</strain>
    </source>
</reference>
<evidence type="ECO:0000313" key="1">
    <source>
        <dbReference type="EnsemblMetazoa" id="CJA28892.1"/>
    </source>
</evidence>
<dbReference type="EnsemblMetazoa" id="CJA28892.1">
    <property type="protein sequence ID" value="CJA28892.1"/>
    <property type="gene ID" value="WBGene00184466"/>
</dbReference>